<keyword evidence="2" id="KW-0808">Transferase</keyword>
<dbReference type="Gene3D" id="3.30.200.20">
    <property type="entry name" value="Phosphorylase Kinase, domain 1"/>
    <property type="match status" value="1"/>
</dbReference>
<evidence type="ECO:0000256" key="1">
    <source>
        <dbReference type="ARBA" id="ARBA00010165"/>
    </source>
</evidence>
<feature type="compositionally biased region" description="Basic and acidic residues" evidence="6">
    <location>
        <begin position="378"/>
        <end position="389"/>
    </location>
</feature>
<dbReference type="InterPro" id="IPR002575">
    <property type="entry name" value="Aminoglycoside_PTrfase"/>
</dbReference>
<dbReference type="SUPFAM" id="SSF56112">
    <property type="entry name" value="Protein kinase-like (PK-like)"/>
    <property type="match status" value="1"/>
</dbReference>
<name>A0A0M0J3E6_9EUKA</name>
<keyword evidence="9" id="KW-1185">Reference proteome</keyword>
<reference evidence="9" key="1">
    <citation type="journal article" date="2015" name="PLoS Genet.">
        <title>Genome Sequence and Transcriptome Analyses of Chrysochromulina tobin: Metabolic Tools for Enhanced Algal Fitness in the Prominent Order Prymnesiales (Haptophyceae).</title>
        <authorList>
            <person name="Hovde B.T."/>
            <person name="Deodato C.R."/>
            <person name="Hunsperger H.M."/>
            <person name="Ryken S.A."/>
            <person name="Yost W."/>
            <person name="Jha R.K."/>
            <person name="Patterson J."/>
            <person name="Monnat R.J. Jr."/>
            <person name="Barlow S.B."/>
            <person name="Starkenburg S.R."/>
            <person name="Cattolico R.A."/>
        </authorList>
    </citation>
    <scope>NUCLEOTIDE SEQUENCE</scope>
    <source>
        <strain evidence="9">CCMP291</strain>
    </source>
</reference>
<dbReference type="GO" id="GO:0016301">
    <property type="term" value="F:kinase activity"/>
    <property type="evidence" value="ECO:0007669"/>
    <property type="project" value="UniProtKB-KW"/>
</dbReference>
<dbReference type="PANTHER" id="PTHR34273">
    <property type="entry name" value="METHYLTHIORIBOSE KINASE"/>
    <property type="match status" value="1"/>
</dbReference>
<dbReference type="OrthoDB" id="2461at2759"/>
<evidence type="ECO:0000256" key="4">
    <source>
        <dbReference type="ARBA" id="ARBA00022777"/>
    </source>
</evidence>
<keyword evidence="3" id="KW-0547">Nucleotide-binding</keyword>
<evidence type="ECO:0000256" key="6">
    <source>
        <dbReference type="SAM" id="MobiDB-lite"/>
    </source>
</evidence>
<comment type="caution">
    <text evidence="8">The sequence shown here is derived from an EMBL/GenBank/DDBJ whole genome shotgun (WGS) entry which is preliminary data.</text>
</comment>
<evidence type="ECO:0000256" key="5">
    <source>
        <dbReference type="ARBA" id="ARBA00022840"/>
    </source>
</evidence>
<proteinExistence type="inferred from homology"/>
<dbReference type="Gene3D" id="3.90.1200.10">
    <property type="match status" value="1"/>
</dbReference>
<organism evidence="8 9">
    <name type="scientific">Chrysochromulina tobinii</name>
    <dbReference type="NCBI Taxonomy" id="1460289"/>
    <lineage>
        <taxon>Eukaryota</taxon>
        <taxon>Haptista</taxon>
        <taxon>Haptophyta</taxon>
        <taxon>Prymnesiophyceae</taxon>
        <taxon>Prymnesiales</taxon>
        <taxon>Chrysochromulinaceae</taxon>
        <taxon>Chrysochromulina</taxon>
    </lineage>
</organism>
<evidence type="ECO:0000256" key="3">
    <source>
        <dbReference type="ARBA" id="ARBA00022741"/>
    </source>
</evidence>
<dbReference type="Pfam" id="PF01636">
    <property type="entry name" value="APH"/>
    <property type="match status" value="1"/>
</dbReference>
<accession>A0A0M0J3E6</accession>
<protein>
    <submittedName>
        <fullName evidence="8">Methylthioribose kinase</fullName>
    </submittedName>
</protein>
<dbReference type="AlphaFoldDB" id="A0A0M0J3E6"/>
<comment type="similarity">
    <text evidence="1">Belongs to the methylthioribose kinase family.</text>
</comment>
<evidence type="ECO:0000313" key="8">
    <source>
        <dbReference type="EMBL" id="KOO21084.1"/>
    </source>
</evidence>
<evidence type="ECO:0000313" key="9">
    <source>
        <dbReference type="Proteomes" id="UP000037460"/>
    </source>
</evidence>
<feature type="domain" description="Aminoglycoside phosphotransferase" evidence="7">
    <location>
        <begin position="103"/>
        <end position="271"/>
    </location>
</feature>
<evidence type="ECO:0000259" key="7">
    <source>
        <dbReference type="Pfam" id="PF01636"/>
    </source>
</evidence>
<dbReference type="GO" id="GO:0005524">
    <property type="term" value="F:ATP binding"/>
    <property type="evidence" value="ECO:0007669"/>
    <property type="project" value="UniProtKB-KW"/>
</dbReference>
<evidence type="ECO:0000256" key="2">
    <source>
        <dbReference type="ARBA" id="ARBA00022679"/>
    </source>
</evidence>
<dbReference type="EMBL" id="JWZX01003391">
    <property type="protein sequence ID" value="KOO21084.1"/>
    <property type="molecule type" value="Genomic_DNA"/>
</dbReference>
<keyword evidence="5" id="KW-0067">ATP-binding</keyword>
<feature type="region of interest" description="Disordered" evidence="6">
    <location>
        <begin position="370"/>
        <end position="389"/>
    </location>
</feature>
<dbReference type="PANTHER" id="PTHR34273:SF2">
    <property type="entry name" value="METHYLTHIORIBOSE KINASE"/>
    <property type="match status" value="1"/>
</dbReference>
<dbReference type="InterPro" id="IPR011009">
    <property type="entry name" value="Kinase-like_dom_sf"/>
</dbReference>
<dbReference type="Proteomes" id="UP000037460">
    <property type="component" value="Unassembled WGS sequence"/>
</dbReference>
<sequence>MSTPGSVKIWLARWALRCEQPREFTPRDIAAWLLKWLLPDERKLPTFIAALFGRLFLSHLDAREITDGNVNFSFCVTGRFGHQIFVKQAHGFLKWQPQMKLERERMAREIRYYSDAARALGGDRAAEYLPRIVHFDAESTVVVMEYLSGFRVLFDVIFEEGSVPRAAAVHLGTYLGHVHLASLVQSSPTAVADSAVAYWNPALRAIQLEHVFSICFTHSTRGRTLAEDPAVMREVSLLRAKYLGYTFDPHDRLVLCHGDLHPGSVMISEDGSGRVKVLRTREAVNTRELERIETDAVGFCLMEVCRTALGFAGARDPSRRIASSAALEAYQEVAVGLVTHCLTKRNAPAAAGGGVGCLFAALRDTTQLTRALTPGSGEGDHPDRLKKTA</sequence>
<keyword evidence="4 8" id="KW-0418">Kinase</keyword>
<gene>
    <name evidence="8" type="ORF">Ctob_000484</name>
</gene>